<dbReference type="InterPro" id="IPR052897">
    <property type="entry name" value="Sec-Metab_Biosynth_Hydrolase"/>
</dbReference>
<reference evidence="3" key="1">
    <citation type="journal article" date="2021" name="Nat. Commun.">
        <title>Genetic determinants of endophytism in the Arabidopsis root mycobiome.</title>
        <authorList>
            <person name="Mesny F."/>
            <person name="Miyauchi S."/>
            <person name="Thiergart T."/>
            <person name="Pickel B."/>
            <person name="Atanasova L."/>
            <person name="Karlsson M."/>
            <person name="Huettel B."/>
            <person name="Barry K.W."/>
            <person name="Haridas S."/>
            <person name="Chen C."/>
            <person name="Bauer D."/>
            <person name="Andreopoulos W."/>
            <person name="Pangilinan J."/>
            <person name="LaButti K."/>
            <person name="Riley R."/>
            <person name="Lipzen A."/>
            <person name="Clum A."/>
            <person name="Drula E."/>
            <person name="Henrissat B."/>
            <person name="Kohler A."/>
            <person name="Grigoriev I.V."/>
            <person name="Martin F.M."/>
            <person name="Hacquard S."/>
        </authorList>
    </citation>
    <scope>NUCLEOTIDE SEQUENCE</scope>
    <source>
        <strain evidence="3">MPI-CAGE-AT-0016</strain>
    </source>
</reference>
<dbReference type="Gene3D" id="3.40.50.1820">
    <property type="entry name" value="alpha/beta hydrolase"/>
    <property type="match status" value="1"/>
</dbReference>
<dbReference type="Pfam" id="PF12697">
    <property type="entry name" value="Abhydrolase_6"/>
    <property type="match status" value="1"/>
</dbReference>
<evidence type="ECO:0000313" key="4">
    <source>
        <dbReference type="Proteomes" id="UP000813385"/>
    </source>
</evidence>
<dbReference type="EMBL" id="JAGPXD010000005">
    <property type="protein sequence ID" value="KAH7353547.1"/>
    <property type="molecule type" value="Genomic_DNA"/>
</dbReference>
<evidence type="ECO:0000256" key="1">
    <source>
        <dbReference type="SAM" id="SignalP"/>
    </source>
</evidence>
<organism evidence="3 4">
    <name type="scientific">Plectosphaerella cucumerina</name>
    <dbReference type="NCBI Taxonomy" id="40658"/>
    <lineage>
        <taxon>Eukaryota</taxon>
        <taxon>Fungi</taxon>
        <taxon>Dikarya</taxon>
        <taxon>Ascomycota</taxon>
        <taxon>Pezizomycotina</taxon>
        <taxon>Sordariomycetes</taxon>
        <taxon>Hypocreomycetidae</taxon>
        <taxon>Glomerellales</taxon>
        <taxon>Plectosphaerellaceae</taxon>
        <taxon>Plectosphaerella</taxon>
    </lineage>
</organism>
<dbReference type="AlphaFoldDB" id="A0A8K0T5F6"/>
<evidence type="ECO:0000259" key="2">
    <source>
        <dbReference type="Pfam" id="PF12697"/>
    </source>
</evidence>
<keyword evidence="4" id="KW-1185">Reference proteome</keyword>
<dbReference type="InterPro" id="IPR000073">
    <property type="entry name" value="AB_hydrolase_1"/>
</dbReference>
<gene>
    <name evidence="3" type="ORF">B0T11DRAFT_341825</name>
</gene>
<dbReference type="OrthoDB" id="408373at2759"/>
<comment type="caution">
    <text evidence="3">The sequence shown here is derived from an EMBL/GenBank/DDBJ whole genome shotgun (WGS) entry which is preliminary data.</text>
</comment>
<dbReference type="SUPFAM" id="SSF53474">
    <property type="entry name" value="alpha/beta-Hydrolases"/>
    <property type="match status" value="1"/>
</dbReference>
<protein>
    <submittedName>
        <fullName evidence="3">Alpha/beta hydrolase fold-1</fullName>
    </submittedName>
</protein>
<sequence>MQLSLPLALSFCAAAASAIPTAMSTSPVILFTPGAWHGPWAFDAIRKDLGSRGLTTAAATLPSVGSTDATVGLAEDTASVRAEIEKLVNKGREVVVVAHSYGGVPSSNAVEGLNLKDRVAAGEKGGVKAVVYMTSFAIPAGTSLVDGVGGVYPSWWNITDDGFVNPSTPLEVFYGDVPAAIAADAVSKIKSETLKITTDKSSFEPWNQGFSVGYIFAEDDQAIPLVAQQGMASQFPAGSFTASLKSSHSPFLSMPKALGDVIEKIAAGI</sequence>
<dbReference type="PANTHER" id="PTHR37017:SF11">
    <property type="entry name" value="ESTERASE_LIPASE_THIOESTERASE DOMAIN-CONTAINING PROTEIN"/>
    <property type="match status" value="1"/>
</dbReference>
<feature type="chain" id="PRO_5035441353" evidence="1">
    <location>
        <begin position="19"/>
        <end position="269"/>
    </location>
</feature>
<dbReference type="InterPro" id="IPR029058">
    <property type="entry name" value="AB_hydrolase_fold"/>
</dbReference>
<accession>A0A8K0T5F6</accession>
<feature type="domain" description="AB hydrolase-1" evidence="2">
    <location>
        <begin position="29"/>
        <end position="258"/>
    </location>
</feature>
<dbReference type="GO" id="GO:0016787">
    <property type="term" value="F:hydrolase activity"/>
    <property type="evidence" value="ECO:0007669"/>
    <property type="project" value="UniProtKB-KW"/>
</dbReference>
<keyword evidence="1" id="KW-0732">Signal</keyword>
<keyword evidence="3" id="KW-0378">Hydrolase</keyword>
<dbReference type="Proteomes" id="UP000813385">
    <property type="component" value="Unassembled WGS sequence"/>
</dbReference>
<proteinExistence type="predicted"/>
<feature type="signal peptide" evidence="1">
    <location>
        <begin position="1"/>
        <end position="18"/>
    </location>
</feature>
<evidence type="ECO:0000313" key="3">
    <source>
        <dbReference type="EMBL" id="KAH7353547.1"/>
    </source>
</evidence>
<name>A0A8K0T5F6_9PEZI</name>
<dbReference type="PANTHER" id="PTHR37017">
    <property type="entry name" value="AB HYDROLASE-1 DOMAIN-CONTAINING PROTEIN-RELATED"/>
    <property type="match status" value="1"/>
</dbReference>